<name>A0A9X6GCQ5_BACCE</name>
<organism evidence="1 3">
    <name type="scientific">Bacillus cereus</name>
    <dbReference type="NCBI Taxonomy" id="1396"/>
    <lineage>
        <taxon>Bacteria</taxon>
        <taxon>Bacillati</taxon>
        <taxon>Bacillota</taxon>
        <taxon>Bacilli</taxon>
        <taxon>Bacillales</taxon>
        <taxon>Bacillaceae</taxon>
        <taxon>Bacillus</taxon>
        <taxon>Bacillus cereus group</taxon>
    </lineage>
</organism>
<dbReference type="InterPro" id="IPR015058">
    <property type="entry name" value="DUF1878"/>
</dbReference>
<protein>
    <submittedName>
        <fullName evidence="1">DUF1878 domain-containing protein</fullName>
    </submittedName>
    <submittedName>
        <fullName evidence="2">DUF1878 family protein</fullName>
    </submittedName>
</protein>
<reference evidence="1 3" key="1">
    <citation type="submission" date="2017-01" db="EMBL/GenBank/DDBJ databases">
        <title>Bacillus cereus isolates.</title>
        <authorList>
            <person name="Beno S.M."/>
        </authorList>
    </citation>
    <scope>NUCLEOTIDE SEQUENCE [LARGE SCALE GENOMIC DNA]</scope>
    <source>
        <strain evidence="1 3">FSL K6-1030</strain>
    </source>
</reference>
<gene>
    <name evidence="1" type="ORF">BLX06_31740</name>
    <name evidence="2" type="ORF">D0437_31260</name>
</gene>
<sequence length="135" mass="16130">MNVEQEISKLKYHKELMLTMLLHENPDRFFFYHQIINYDLERKDEKAILNIISLFNTRLSNESTFDFEKVFFDSINLQAIYDCSIKPTIEEYETYLKAINIPIEPKYLLMAINKQRESDGACEFLLEQYSKRQGA</sequence>
<dbReference type="Proteomes" id="UP000190641">
    <property type="component" value="Unassembled WGS sequence"/>
</dbReference>
<dbReference type="EMBL" id="MUAU01000231">
    <property type="protein sequence ID" value="OOR71266.1"/>
    <property type="molecule type" value="Genomic_DNA"/>
</dbReference>
<dbReference type="InterPro" id="IPR035945">
    <property type="entry name" value="YhaI-like_sf"/>
</dbReference>
<proteinExistence type="predicted"/>
<dbReference type="AlphaFoldDB" id="A0A9X6GCQ5"/>
<evidence type="ECO:0000313" key="3">
    <source>
        <dbReference type="Proteomes" id="UP000190641"/>
    </source>
</evidence>
<evidence type="ECO:0000313" key="2">
    <source>
        <dbReference type="EMBL" id="QDZ77191.1"/>
    </source>
</evidence>
<dbReference type="RefSeq" id="WP_078187945.1">
    <property type="nucleotide sequence ID" value="NZ_CP031778.1"/>
</dbReference>
<dbReference type="Gene3D" id="1.10.3750.10">
    <property type="entry name" value="YhaI-like"/>
    <property type="match status" value="1"/>
</dbReference>
<dbReference type="EMBL" id="CP031778">
    <property type="protein sequence ID" value="QDZ77191.1"/>
    <property type="molecule type" value="Genomic_DNA"/>
</dbReference>
<evidence type="ECO:0000313" key="1">
    <source>
        <dbReference type="EMBL" id="OOR71266.1"/>
    </source>
</evidence>
<dbReference type="Proteomes" id="UP000321735">
    <property type="component" value="Chromosome"/>
</dbReference>
<accession>A0A9X6GCQ5</accession>
<dbReference type="Pfam" id="PF08963">
    <property type="entry name" value="DUF1878"/>
    <property type="match status" value="1"/>
</dbReference>
<reference evidence="2 4" key="2">
    <citation type="journal article" date="2019" name="Ecotoxicol. Environ. Saf.">
        <title>Microbial characterization of heavy metal resistant bacterial strains isolated from an electroplating wastewater treatment plant.</title>
        <authorList>
            <person name="Cai X."/>
            <person name="Zheng X."/>
            <person name="Zhang D."/>
            <person name="Iqbal W."/>
            <person name="Liu C."/>
            <person name="Yang B."/>
            <person name="Zhao X."/>
            <person name="Lu X."/>
            <person name="Mao Y."/>
        </authorList>
    </citation>
    <scope>NUCLEOTIDE SEQUENCE [LARGE SCALE GENOMIC DNA]</scope>
    <source>
        <strain evidence="2 4">Co1-1</strain>
    </source>
</reference>
<evidence type="ECO:0000313" key="4">
    <source>
        <dbReference type="Proteomes" id="UP000321735"/>
    </source>
</evidence>